<dbReference type="PANTHER" id="PTHR45089">
    <property type="entry name" value="DNAJ HEAT SHOCK AMINO-TERMINAL DOMAIN PROTEIN-RELATED"/>
    <property type="match status" value="1"/>
</dbReference>
<dbReference type="AlphaFoldDB" id="A0AA41S6V5"/>
<dbReference type="InterPro" id="IPR024593">
    <property type="entry name" value="DUF3444"/>
</dbReference>
<sequence length="793" mass="88559">MEANHQQQQQQQQSMEANQQKQQQQLQQSMEANQQKQQQQLEQALPNGLNKFWTCCPICNIKYQFNKDVMMRVLRCQGCLKPFIAYDMNALGVPPPGGINRPLSAKTDGFKQDESLACRETVQGNGGSVVKLSQPATKASGGAAMGSQASTKAFATLAMLSQTSTRTSGDAVTLSQSSTKACGSATVLSQPSTKACGDAKNLSQPSTKACGSSAMPARPSVYAGRLPVVGDGPMRFFDFDAKRSEACFAADQMWAMYDDIDGMPRCYVRIKKVFSPGFKVLVVRLDFTSDEQVEIHWSKSGLPIACGTFKYKNIDTVEDIHAFSHRIICENGAVGGTFKIYPRRGETWAIFKNWNINWNSDLDRNRDYEYELVEILSDYTKESGLWVAYLDKIKGFESLFKHNVMNCFHILSNELLRFSHRVPSFKTYGNECKDIPEGYFELDPATLHRKRVGISDPANVRGNVRTLNSMINGSLKSGAIKKPRSKKRKDFEEKDALDVGNSKGGNGFVNVCSEKPSEECTALSLGRTSGVADGVNSCEASNFQGDAMDMSPDGVTVAKQTSPQSSMDLCGVPEAEFYSFEDDKSQDNFQAGQTWALYSELDDLPKHYAQIDCIELSPDFRMEVKWLEAFTPPRGVIHNKKMPMSCGTFIAEKTGVFSDTAAFSHVLTGVSANKENMYEIYPKKGEVWALYRNFKFDWKCSDLKKCKYDVVEVREVYDDRWVIVLVLEQVTGFKTVFQAKTEAGRDFIMAIPWIELFIFSHQIPAFRLTEARYGSLRCCLELDPKSIPACLIS</sequence>
<proteinExistence type="predicted"/>
<reference evidence="3" key="1">
    <citation type="submission" date="2022-03" db="EMBL/GenBank/DDBJ databases">
        <title>A functionally conserved STORR gene fusion in Papaver species that diverged 16.8 million years ago.</title>
        <authorList>
            <person name="Catania T."/>
        </authorList>
    </citation>
    <scope>NUCLEOTIDE SEQUENCE</scope>
    <source>
        <strain evidence="3">S-191538</strain>
    </source>
</reference>
<feature type="region of interest" description="Disordered" evidence="1">
    <location>
        <begin position="1"/>
        <end position="31"/>
    </location>
</feature>
<dbReference type="PANTHER" id="PTHR45089:SF24">
    <property type="entry name" value="DNAJ HEAT SHOCK N-TERMINAL DOMAIN-CONTAINING PROTEIN"/>
    <property type="match status" value="1"/>
</dbReference>
<evidence type="ECO:0000259" key="2">
    <source>
        <dbReference type="Pfam" id="PF11926"/>
    </source>
</evidence>
<feature type="region of interest" description="Disordered" evidence="1">
    <location>
        <begin position="477"/>
        <end position="497"/>
    </location>
</feature>
<evidence type="ECO:0000313" key="4">
    <source>
        <dbReference type="Proteomes" id="UP001177140"/>
    </source>
</evidence>
<protein>
    <recommendedName>
        <fullName evidence="2">DUF3444 domain-containing protein</fullName>
    </recommendedName>
</protein>
<name>A0AA41S6V5_PAPNU</name>
<keyword evidence="4" id="KW-1185">Reference proteome</keyword>
<evidence type="ECO:0000256" key="1">
    <source>
        <dbReference type="SAM" id="MobiDB-lite"/>
    </source>
</evidence>
<dbReference type="EMBL" id="JAJJMA010093158">
    <property type="protein sequence ID" value="MCL7029696.1"/>
    <property type="molecule type" value="Genomic_DNA"/>
</dbReference>
<organism evidence="3 4">
    <name type="scientific">Papaver nudicaule</name>
    <name type="common">Iceland poppy</name>
    <dbReference type="NCBI Taxonomy" id="74823"/>
    <lineage>
        <taxon>Eukaryota</taxon>
        <taxon>Viridiplantae</taxon>
        <taxon>Streptophyta</taxon>
        <taxon>Embryophyta</taxon>
        <taxon>Tracheophyta</taxon>
        <taxon>Spermatophyta</taxon>
        <taxon>Magnoliopsida</taxon>
        <taxon>Ranunculales</taxon>
        <taxon>Papaveraceae</taxon>
        <taxon>Papaveroideae</taxon>
        <taxon>Papaver</taxon>
    </lineage>
</organism>
<gene>
    <name evidence="3" type="ORF">MKW94_025535</name>
</gene>
<dbReference type="Pfam" id="PF11926">
    <property type="entry name" value="DUF3444"/>
    <property type="match status" value="2"/>
</dbReference>
<comment type="caution">
    <text evidence="3">The sequence shown here is derived from an EMBL/GenBank/DDBJ whole genome shotgun (WGS) entry which is preliminary data.</text>
</comment>
<evidence type="ECO:0000313" key="3">
    <source>
        <dbReference type="EMBL" id="MCL7029696.1"/>
    </source>
</evidence>
<feature type="domain" description="DUF3444" evidence="2">
    <location>
        <begin position="235"/>
        <end position="431"/>
    </location>
</feature>
<feature type="compositionally biased region" description="Basic residues" evidence="1">
    <location>
        <begin position="479"/>
        <end position="488"/>
    </location>
</feature>
<dbReference type="Proteomes" id="UP001177140">
    <property type="component" value="Unassembled WGS sequence"/>
</dbReference>
<feature type="domain" description="DUF3444" evidence="2">
    <location>
        <begin position="571"/>
        <end position="771"/>
    </location>
</feature>
<accession>A0AA41S6V5</accession>